<evidence type="ECO:0000259" key="15">
    <source>
        <dbReference type="PROSITE" id="PS50109"/>
    </source>
</evidence>
<dbReference type="Pfam" id="PF00672">
    <property type="entry name" value="HAMP"/>
    <property type="match status" value="1"/>
</dbReference>
<dbReference type="Proteomes" id="UP000637643">
    <property type="component" value="Unassembled WGS sequence"/>
</dbReference>
<reference evidence="17" key="1">
    <citation type="journal article" date="2014" name="Int. J. Syst. Evol. Microbiol.">
        <title>Complete genome sequence of Corynebacterium casei LMG S-19264T (=DSM 44701T), isolated from a smear-ripened cheese.</title>
        <authorList>
            <consortium name="US DOE Joint Genome Institute (JGI-PGF)"/>
            <person name="Walter F."/>
            <person name="Albersmeier A."/>
            <person name="Kalinowski J."/>
            <person name="Ruckert C."/>
        </authorList>
    </citation>
    <scope>NUCLEOTIDE SEQUENCE</scope>
    <source>
        <strain evidence="17">CGMCC 1.16134</strain>
    </source>
</reference>
<dbReference type="GO" id="GO:0005886">
    <property type="term" value="C:plasma membrane"/>
    <property type="evidence" value="ECO:0007669"/>
    <property type="project" value="UniProtKB-SubCell"/>
</dbReference>
<dbReference type="Pfam" id="PF06580">
    <property type="entry name" value="His_kinase"/>
    <property type="match status" value="1"/>
</dbReference>
<evidence type="ECO:0000256" key="8">
    <source>
        <dbReference type="ARBA" id="ARBA00022741"/>
    </source>
</evidence>
<keyword evidence="9 17" id="KW-0418">Kinase</keyword>
<proteinExistence type="predicted"/>
<dbReference type="EMBL" id="BMKR01000057">
    <property type="protein sequence ID" value="GGG12610.1"/>
    <property type="molecule type" value="Genomic_DNA"/>
</dbReference>
<dbReference type="SMART" id="SM00387">
    <property type="entry name" value="HATPase_c"/>
    <property type="match status" value="1"/>
</dbReference>
<dbReference type="Pfam" id="PF02518">
    <property type="entry name" value="HATPase_c"/>
    <property type="match status" value="1"/>
</dbReference>
<evidence type="ECO:0000256" key="1">
    <source>
        <dbReference type="ARBA" id="ARBA00000085"/>
    </source>
</evidence>
<evidence type="ECO:0000256" key="3">
    <source>
        <dbReference type="ARBA" id="ARBA00012438"/>
    </source>
</evidence>
<gene>
    <name evidence="17" type="ORF">GCM10010912_66300</name>
</gene>
<dbReference type="Gene3D" id="3.30.565.10">
    <property type="entry name" value="Histidine kinase-like ATPase, C-terminal domain"/>
    <property type="match status" value="1"/>
</dbReference>
<dbReference type="InterPro" id="IPR003660">
    <property type="entry name" value="HAMP_dom"/>
</dbReference>
<dbReference type="PANTHER" id="PTHR34220">
    <property type="entry name" value="SENSOR HISTIDINE KINASE YPDA"/>
    <property type="match status" value="1"/>
</dbReference>
<evidence type="ECO:0000256" key="13">
    <source>
        <dbReference type="ARBA" id="ARBA00023136"/>
    </source>
</evidence>
<evidence type="ECO:0000256" key="6">
    <source>
        <dbReference type="ARBA" id="ARBA00022679"/>
    </source>
</evidence>
<dbReference type="SUPFAM" id="SSF55874">
    <property type="entry name" value="ATPase domain of HSP90 chaperone/DNA topoisomerase II/histidine kinase"/>
    <property type="match status" value="1"/>
</dbReference>
<keyword evidence="6" id="KW-0808">Transferase</keyword>
<evidence type="ECO:0000313" key="17">
    <source>
        <dbReference type="EMBL" id="GGG12610.1"/>
    </source>
</evidence>
<evidence type="ECO:0000256" key="5">
    <source>
        <dbReference type="ARBA" id="ARBA00022553"/>
    </source>
</evidence>
<evidence type="ECO:0000256" key="11">
    <source>
        <dbReference type="ARBA" id="ARBA00022989"/>
    </source>
</evidence>
<protein>
    <recommendedName>
        <fullName evidence="3">histidine kinase</fullName>
        <ecNumber evidence="3">2.7.13.3</ecNumber>
    </recommendedName>
</protein>
<dbReference type="InterPro" id="IPR005467">
    <property type="entry name" value="His_kinase_dom"/>
</dbReference>
<dbReference type="EC" id="2.7.13.3" evidence="3"/>
<feature type="domain" description="Histidine kinase" evidence="15">
    <location>
        <begin position="506"/>
        <end position="618"/>
    </location>
</feature>
<feature type="domain" description="HAMP" evidence="16">
    <location>
        <begin position="347"/>
        <end position="399"/>
    </location>
</feature>
<dbReference type="AlphaFoldDB" id="A0A917D6J5"/>
<evidence type="ECO:0000256" key="9">
    <source>
        <dbReference type="ARBA" id="ARBA00022777"/>
    </source>
</evidence>
<dbReference type="RefSeq" id="WP_189032327.1">
    <property type="nucleotide sequence ID" value="NZ_BMKR01000057.1"/>
</dbReference>
<evidence type="ECO:0000259" key="16">
    <source>
        <dbReference type="PROSITE" id="PS50885"/>
    </source>
</evidence>
<dbReference type="SUPFAM" id="SSF158472">
    <property type="entry name" value="HAMP domain-like"/>
    <property type="match status" value="1"/>
</dbReference>
<accession>A0A917D6J5</accession>
<dbReference type="Gene3D" id="6.10.340.10">
    <property type="match status" value="1"/>
</dbReference>
<comment type="subcellular location">
    <subcellularLocation>
        <location evidence="2">Cell membrane</location>
        <topology evidence="2">Multi-pass membrane protein</topology>
    </subcellularLocation>
</comment>
<dbReference type="CDD" id="cd12912">
    <property type="entry name" value="PDC2_MCP_like"/>
    <property type="match status" value="1"/>
</dbReference>
<keyword evidence="4" id="KW-1003">Cell membrane</keyword>
<dbReference type="InterPro" id="IPR010559">
    <property type="entry name" value="Sig_transdc_His_kin_internal"/>
</dbReference>
<dbReference type="Gene3D" id="3.30.450.20">
    <property type="entry name" value="PAS domain"/>
    <property type="match status" value="1"/>
</dbReference>
<evidence type="ECO:0000256" key="2">
    <source>
        <dbReference type="ARBA" id="ARBA00004651"/>
    </source>
</evidence>
<dbReference type="PRINTS" id="PR00344">
    <property type="entry name" value="BCTRLSENSOR"/>
</dbReference>
<name>A0A917D6J5_9BACL</name>
<reference evidence="17" key="2">
    <citation type="submission" date="2020-09" db="EMBL/GenBank/DDBJ databases">
        <authorList>
            <person name="Sun Q."/>
            <person name="Zhou Y."/>
        </authorList>
    </citation>
    <scope>NUCLEOTIDE SEQUENCE</scope>
    <source>
        <strain evidence="17">CGMCC 1.16134</strain>
    </source>
</reference>
<keyword evidence="11 14" id="KW-1133">Transmembrane helix</keyword>
<dbReference type="GO" id="GO:0005524">
    <property type="term" value="F:ATP binding"/>
    <property type="evidence" value="ECO:0007669"/>
    <property type="project" value="UniProtKB-KW"/>
</dbReference>
<keyword evidence="18" id="KW-1185">Reference proteome</keyword>
<dbReference type="PANTHER" id="PTHR34220:SF7">
    <property type="entry name" value="SENSOR HISTIDINE KINASE YPDA"/>
    <property type="match status" value="1"/>
</dbReference>
<keyword evidence="13 14" id="KW-0472">Membrane</keyword>
<evidence type="ECO:0000256" key="14">
    <source>
        <dbReference type="SAM" id="Phobius"/>
    </source>
</evidence>
<feature type="transmembrane region" description="Helical" evidence="14">
    <location>
        <begin position="21"/>
        <end position="42"/>
    </location>
</feature>
<dbReference type="GO" id="GO:0000155">
    <property type="term" value="F:phosphorelay sensor kinase activity"/>
    <property type="evidence" value="ECO:0007669"/>
    <property type="project" value="InterPro"/>
</dbReference>
<dbReference type="Pfam" id="PF02743">
    <property type="entry name" value="dCache_1"/>
    <property type="match status" value="1"/>
</dbReference>
<keyword evidence="8" id="KW-0547">Nucleotide-binding</keyword>
<keyword evidence="5" id="KW-0597">Phosphoprotein</keyword>
<comment type="catalytic activity">
    <reaction evidence="1">
        <text>ATP + protein L-histidine = ADP + protein N-phospho-L-histidine.</text>
        <dbReference type="EC" id="2.7.13.3"/>
    </reaction>
</comment>
<feature type="transmembrane region" description="Helical" evidence="14">
    <location>
        <begin position="328"/>
        <end position="350"/>
    </location>
</feature>
<evidence type="ECO:0000256" key="12">
    <source>
        <dbReference type="ARBA" id="ARBA00023012"/>
    </source>
</evidence>
<keyword evidence="10" id="KW-0067">ATP-binding</keyword>
<dbReference type="InterPro" id="IPR050640">
    <property type="entry name" value="Bact_2-comp_sensor_kinase"/>
</dbReference>
<dbReference type="InterPro" id="IPR033479">
    <property type="entry name" value="dCache_1"/>
</dbReference>
<dbReference type="CDD" id="cd06225">
    <property type="entry name" value="HAMP"/>
    <property type="match status" value="1"/>
</dbReference>
<dbReference type="SMART" id="SM00304">
    <property type="entry name" value="HAMP"/>
    <property type="match status" value="1"/>
</dbReference>
<evidence type="ECO:0000256" key="10">
    <source>
        <dbReference type="ARBA" id="ARBA00022840"/>
    </source>
</evidence>
<keyword evidence="12" id="KW-0902">Two-component regulatory system</keyword>
<evidence type="ECO:0000313" key="18">
    <source>
        <dbReference type="Proteomes" id="UP000637643"/>
    </source>
</evidence>
<sequence length="622" mass="70154">MKGKRNFGWWSVIGDMSMERKLFLVFLVIITLPLSFISVITFKSYSGSIQGNTVAYSEKLIDQMMDGIDDYIEDMKRISSIPAYVNDIKQNLIRSNRYYEQKEMTGGKGGSAGLAPGDFDLLLSIQRGIEGNISFINNIKSGANSVYIFDGYGNGYYSAKDGGVRLDLEESFKFWSKQAANSGGEALLFGTQAYTSNLQSTRYAYTVVRKIVDSLWNPIGLIAVEANISNIENQVAELDQVTRGKSLIVDEQGKVVYDSDKRLLTTDISNSPLFQQAKGSAGSFYDTEQGKKRLNIYSSSAKTNWKVIISIPVDELTRDVKITRNVTFAATLIIIVLALIISIILSFALTKPLTQMIQLMKKVQSGDLDVMFRVRRRDEIGLLGHQFNRMLARIRQLIQDIYRIEEQKKEAELQALQSQINPHFIYNTLESIRMTAELNDDVEAADMILILGKLLRYSTSDVTGRTTMSQELSYVHNYVELLNCRYPNRFQLQIDVPHELDNYSIIKLVFQPIIENAAYHGLDDSKPQMHLSIKCEVTEQLLLFHIRDDGCGMDEETLRKLNDSLEKESPPKKNIKGGIGMKNVHERVRLHYGAAYGIEVYSEPGVGTDVILSLPLLEPDVL</sequence>
<dbReference type="InterPro" id="IPR036890">
    <property type="entry name" value="HATPase_C_sf"/>
</dbReference>
<organism evidence="17 18">
    <name type="scientific">Paenibacillus albidus</name>
    <dbReference type="NCBI Taxonomy" id="2041023"/>
    <lineage>
        <taxon>Bacteria</taxon>
        <taxon>Bacillati</taxon>
        <taxon>Bacillota</taxon>
        <taxon>Bacilli</taxon>
        <taxon>Bacillales</taxon>
        <taxon>Paenibacillaceae</taxon>
        <taxon>Paenibacillus</taxon>
    </lineage>
</organism>
<evidence type="ECO:0000256" key="7">
    <source>
        <dbReference type="ARBA" id="ARBA00022692"/>
    </source>
</evidence>
<dbReference type="InterPro" id="IPR003594">
    <property type="entry name" value="HATPase_dom"/>
</dbReference>
<dbReference type="InterPro" id="IPR004358">
    <property type="entry name" value="Sig_transdc_His_kin-like_C"/>
</dbReference>
<dbReference type="PROSITE" id="PS50109">
    <property type="entry name" value="HIS_KIN"/>
    <property type="match status" value="1"/>
</dbReference>
<comment type="caution">
    <text evidence="17">The sequence shown here is derived from an EMBL/GenBank/DDBJ whole genome shotgun (WGS) entry which is preliminary data.</text>
</comment>
<dbReference type="PROSITE" id="PS50885">
    <property type="entry name" value="HAMP"/>
    <property type="match status" value="1"/>
</dbReference>
<keyword evidence="7 14" id="KW-0812">Transmembrane</keyword>
<evidence type="ECO:0000256" key="4">
    <source>
        <dbReference type="ARBA" id="ARBA00022475"/>
    </source>
</evidence>